<proteinExistence type="predicted"/>
<evidence type="ECO:0000256" key="5">
    <source>
        <dbReference type="PROSITE-ProRule" id="PRU00169"/>
    </source>
</evidence>
<keyword evidence="3" id="KW-0010">Activator</keyword>
<keyword evidence="8" id="KW-0238">DNA-binding</keyword>
<dbReference type="PROSITE" id="PS50930">
    <property type="entry name" value="HTH_LYTTR"/>
    <property type="match status" value="1"/>
</dbReference>
<dbReference type="SMART" id="SM00448">
    <property type="entry name" value="REC"/>
    <property type="match status" value="1"/>
</dbReference>
<dbReference type="Gene3D" id="3.40.50.2300">
    <property type="match status" value="1"/>
</dbReference>
<gene>
    <name evidence="8" type="ORF">HMPREF1557_01428</name>
</gene>
<dbReference type="PROSITE" id="PS50110">
    <property type="entry name" value="RESPONSE_REGULATORY"/>
    <property type="match status" value="1"/>
</dbReference>
<evidence type="ECO:0000259" key="7">
    <source>
        <dbReference type="PROSITE" id="PS50930"/>
    </source>
</evidence>
<dbReference type="AlphaFoldDB" id="U2ILM6"/>
<keyword evidence="5" id="KW-0597">Phosphoprotein</keyword>
<dbReference type="Gene3D" id="2.40.50.1020">
    <property type="entry name" value="LytTr DNA-binding domain"/>
    <property type="match status" value="1"/>
</dbReference>
<feature type="modified residue" description="4-aspartylphosphate" evidence="5">
    <location>
        <position position="67"/>
    </location>
</feature>
<feature type="domain" description="Response regulatory" evidence="6">
    <location>
        <begin position="11"/>
        <end position="134"/>
    </location>
</feature>
<protein>
    <submittedName>
        <fullName evidence="8">LytTr DNA-binding domain protein</fullName>
    </submittedName>
</protein>
<dbReference type="Pfam" id="PF00072">
    <property type="entry name" value="Response_reg"/>
    <property type="match status" value="1"/>
</dbReference>
<comment type="caution">
    <text evidence="8">The sequence shown here is derived from an EMBL/GenBank/DDBJ whole genome shotgun (WGS) entry which is preliminary data.</text>
</comment>
<keyword evidence="2" id="KW-0902">Two-component regulatory system</keyword>
<evidence type="ECO:0000256" key="1">
    <source>
        <dbReference type="ARBA" id="ARBA00022490"/>
    </source>
</evidence>
<dbReference type="CDD" id="cd17533">
    <property type="entry name" value="REC_LytTR_AgrA-like"/>
    <property type="match status" value="1"/>
</dbReference>
<evidence type="ECO:0000256" key="4">
    <source>
        <dbReference type="ARBA" id="ARBA00037164"/>
    </source>
</evidence>
<dbReference type="InterPro" id="IPR046947">
    <property type="entry name" value="LytR-like"/>
</dbReference>
<dbReference type="PANTHER" id="PTHR37299:SF3">
    <property type="entry name" value="STAGE 0 SPORULATION PROTEIN A HOMOLOG"/>
    <property type="match status" value="1"/>
</dbReference>
<dbReference type="Pfam" id="PF04397">
    <property type="entry name" value="LytTR"/>
    <property type="match status" value="1"/>
</dbReference>
<dbReference type="SUPFAM" id="SSF52172">
    <property type="entry name" value="CheY-like"/>
    <property type="match status" value="1"/>
</dbReference>
<dbReference type="GO" id="GO:0003677">
    <property type="term" value="F:DNA binding"/>
    <property type="evidence" value="ECO:0007669"/>
    <property type="project" value="UniProtKB-KW"/>
</dbReference>
<evidence type="ECO:0000313" key="8">
    <source>
        <dbReference type="EMBL" id="ERJ74796.1"/>
    </source>
</evidence>
<dbReference type="InterPro" id="IPR011006">
    <property type="entry name" value="CheY-like_superfamily"/>
</dbReference>
<dbReference type="InterPro" id="IPR007492">
    <property type="entry name" value="LytTR_DNA-bd_dom"/>
</dbReference>
<evidence type="ECO:0000259" key="6">
    <source>
        <dbReference type="PROSITE" id="PS50110"/>
    </source>
</evidence>
<dbReference type="PATRIC" id="fig|1227275.3.peg.1271"/>
<dbReference type="PANTHER" id="PTHR37299">
    <property type="entry name" value="TRANSCRIPTIONAL REGULATOR-RELATED"/>
    <property type="match status" value="1"/>
</dbReference>
<reference evidence="8 9" key="1">
    <citation type="submission" date="2013-06" db="EMBL/GenBank/DDBJ databases">
        <authorList>
            <person name="Weinstock G."/>
            <person name="Sodergren E."/>
            <person name="Lobos E.A."/>
            <person name="Fulton L."/>
            <person name="Fulton R."/>
            <person name="Courtney L."/>
            <person name="Fronick C."/>
            <person name="O'Laughlin M."/>
            <person name="Godfrey J."/>
            <person name="Wilson R.M."/>
            <person name="Miner T."/>
            <person name="Farmer C."/>
            <person name="Delehaunty K."/>
            <person name="Cordes M."/>
            <person name="Minx P."/>
            <person name="Tomlinson C."/>
            <person name="Chen J."/>
            <person name="Wollam A."/>
            <person name="Pepin K.H."/>
            <person name="Bhonagiri V."/>
            <person name="Zhang X."/>
            <person name="Warren W."/>
            <person name="Mitreva M."/>
            <person name="Mardis E.R."/>
            <person name="Wilson R.K."/>
        </authorList>
    </citation>
    <scope>NUCLEOTIDE SEQUENCE [LARGE SCALE GENOMIC DNA]</scope>
    <source>
        <strain evidence="8 9">W1703</strain>
    </source>
</reference>
<dbReference type="Proteomes" id="UP000016617">
    <property type="component" value="Unassembled WGS sequence"/>
</dbReference>
<feature type="domain" description="HTH LytTR-type" evidence="7">
    <location>
        <begin position="158"/>
        <end position="251"/>
    </location>
</feature>
<evidence type="ECO:0000256" key="3">
    <source>
        <dbReference type="ARBA" id="ARBA00023159"/>
    </source>
</evidence>
<dbReference type="SMART" id="SM00850">
    <property type="entry name" value="LytTR"/>
    <property type="match status" value="1"/>
</dbReference>
<dbReference type="GO" id="GO:0000156">
    <property type="term" value="F:phosphorelay response regulator activity"/>
    <property type="evidence" value="ECO:0007669"/>
    <property type="project" value="InterPro"/>
</dbReference>
<accession>U2ILM6</accession>
<organism evidence="8 9">
    <name type="scientific">Streptococcus sobrinus W1703</name>
    <dbReference type="NCBI Taxonomy" id="1227275"/>
    <lineage>
        <taxon>Bacteria</taxon>
        <taxon>Bacillati</taxon>
        <taxon>Bacillota</taxon>
        <taxon>Bacilli</taxon>
        <taxon>Lactobacillales</taxon>
        <taxon>Streptococcaceae</taxon>
        <taxon>Streptococcus</taxon>
    </lineage>
</organism>
<dbReference type="EMBL" id="AWVA01000086">
    <property type="protein sequence ID" value="ERJ74796.1"/>
    <property type="molecule type" value="Genomic_DNA"/>
</dbReference>
<evidence type="ECO:0000313" key="9">
    <source>
        <dbReference type="Proteomes" id="UP000016617"/>
    </source>
</evidence>
<sequence>MTKKGELSLLYIYALEDDFKQQARIESAIQAIATAETMDYELSVSGRADQLMESLEGKGSQYVFFLDIDLNGQKQKGFEVAREIRARDAQALIVFVTHYSNFMPLTFQYQVSALDFIDKELPEEEFRQRLANILRHAQDNLGKNLAEDSFLFENEQFRIQMPYNEIYFIEASSSPHKIILHGRKDYMEFYGTLAEVDKATDRFIRVHRSISLNPANVAKVDKSQRLAYFPNGETCIIAKTKMRPLANALKKLHRR</sequence>
<evidence type="ECO:0000256" key="2">
    <source>
        <dbReference type="ARBA" id="ARBA00023012"/>
    </source>
</evidence>
<dbReference type="InterPro" id="IPR001789">
    <property type="entry name" value="Sig_transdc_resp-reg_receiver"/>
</dbReference>
<dbReference type="HOGENOM" id="CLU_000445_14_6_9"/>
<keyword evidence="1" id="KW-0963">Cytoplasm</keyword>
<comment type="function">
    <text evidence="4">Required for high-level post-exponential phase expression of a series of secreted proteins.</text>
</comment>
<name>U2ILM6_9STRE</name>